<gene>
    <name evidence="10" type="ORF">BHK69_24275</name>
</gene>
<evidence type="ECO:0000256" key="2">
    <source>
        <dbReference type="ARBA" id="ARBA00005992"/>
    </source>
</evidence>
<dbReference type="GO" id="GO:0018104">
    <property type="term" value="P:peptidoglycan-protein cross-linking"/>
    <property type="evidence" value="ECO:0007669"/>
    <property type="project" value="TreeGrafter"/>
</dbReference>
<keyword evidence="4 7" id="KW-0133">Cell shape</keyword>
<evidence type="ECO:0000313" key="10">
    <source>
        <dbReference type="EMBL" id="AOO84743.1"/>
    </source>
</evidence>
<keyword evidence="11" id="KW-1185">Reference proteome</keyword>
<organism evidence="10 11">
    <name type="scientific">Bosea vaviloviae</name>
    <dbReference type="NCBI Taxonomy" id="1526658"/>
    <lineage>
        <taxon>Bacteria</taxon>
        <taxon>Pseudomonadati</taxon>
        <taxon>Pseudomonadota</taxon>
        <taxon>Alphaproteobacteria</taxon>
        <taxon>Hyphomicrobiales</taxon>
        <taxon>Boseaceae</taxon>
        <taxon>Bosea</taxon>
    </lineage>
</organism>
<dbReference type="AlphaFoldDB" id="A0A1D7UBH8"/>
<evidence type="ECO:0000256" key="3">
    <source>
        <dbReference type="ARBA" id="ARBA00022679"/>
    </source>
</evidence>
<dbReference type="InterPro" id="IPR036365">
    <property type="entry name" value="PGBD-like_sf"/>
</dbReference>
<dbReference type="InterPro" id="IPR050979">
    <property type="entry name" value="LD-transpeptidase"/>
</dbReference>
<dbReference type="GO" id="GO:0005576">
    <property type="term" value="C:extracellular region"/>
    <property type="evidence" value="ECO:0007669"/>
    <property type="project" value="TreeGrafter"/>
</dbReference>
<evidence type="ECO:0000256" key="7">
    <source>
        <dbReference type="PROSITE-ProRule" id="PRU01373"/>
    </source>
</evidence>
<dbReference type="Gene3D" id="2.40.440.10">
    <property type="entry name" value="L,D-transpeptidase catalytic domain-like"/>
    <property type="match status" value="1"/>
</dbReference>
<evidence type="ECO:0000256" key="1">
    <source>
        <dbReference type="ARBA" id="ARBA00004752"/>
    </source>
</evidence>
<keyword evidence="6 7" id="KW-0961">Cell wall biogenesis/degradation</keyword>
<dbReference type="PANTHER" id="PTHR30582">
    <property type="entry name" value="L,D-TRANSPEPTIDASE"/>
    <property type="match status" value="1"/>
</dbReference>
<dbReference type="CDD" id="cd16913">
    <property type="entry name" value="YkuD_like"/>
    <property type="match status" value="1"/>
</dbReference>
<feature type="chain" id="PRO_5009100240" description="L,D-TPase catalytic domain-containing protein" evidence="8">
    <location>
        <begin position="25"/>
        <end position="327"/>
    </location>
</feature>
<dbReference type="EMBL" id="CP017147">
    <property type="protein sequence ID" value="AOO84743.1"/>
    <property type="molecule type" value="Genomic_DNA"/>
</dbReference>
<evidence type="ECO:0000256" key="6">
    <source>
        <dbReference type="ARBA" id="ARBA00023316"/>
    </source>
</evidence>
<dbReference type="PROSITE" id="PS52029">
    <property type="entry name" value="LD_TPASE"/>
    <property type="match status" value="1"/>
</dbReference>
<reference evidence="10 11" key="1">
    <citation type="journal article" date="2015" name="Antonie Van Leeuwenhoek">
        <title>Bosea vaviloviae sp. nov., a new species of slow-growing rhizobia isolated from nodules of the relict species Vavilovia formosa (Stev.) Fed.</title>
        <authorList>
            <person name="Safronova V.I."/>
            <person name="Kuznetsova I.G."/>
            <person name="Sazanova A.L."/>
            <person name="Kimeklis A.K."/>
            <person name="Belimov A.A."/>
            <person name="Andronov E.E."/>
            <person name="Pinaev A.G."/>
            <person name="Chizhevskaya E.P."/>
            <person name="Pukhaev A.R."/>
            <person name="Popov K.P."/>
            <person name="Willems A."/>
            <person name="Tikhonovich I.A."/>
        </authorList>
    </citation>
    <scope>NUCLEOTIDE SEQUENCE [LARGE SCALE GENOMIC DNA]</scope>
    <source>
        <strain evidence="10 11">Vaf18</strain>
    </source>
</reference>
<dbReference type="SUPFAM" id="SSF47090">
    <property type="entry name" value="PGBD-like"/>
    <property type="match status" value="1"/>
</dbReference>
<keyword evidence="3" id="KW-0808">Transferase</keyword>
<protein>
    <recommendedName>
        <fullName evidence="9">L,D-TPase catalytic domain-containing protein</fullName>
    </recommendedName>
</protein>
<feature type="active site" description="Proton donor/acceptor" evidence="7">
    <location>
        <position position="286"/>
    </location>
</feature>
<dbReference type="InterPro" id="IPR005490">
    <property type="entry name" value="LD_TPept_cat_dom"/>
</dbReference>
<feature type="active site" description="Nucleophile" evidence="7">
    <location>
        <position position="302"/>
    </location>
</feature>
<comment type="similarity">
    <text evidence="2">Belongs to the YkuD family.</text>
</comment>
<evidence type="ECO:0000256" key="5">
    <source>
        <dbReference type="ARBA" id="ARBA00022984"/>
    </source>
</evidence>
<comment type="pathway">
    <text evidence="1 7">Cell wall biogenesis; peptidoglycan biosynthesis.</text>
</comment>
<feature type="domain" description="L,D-TPase catalytic" evidence="9">
    <location>
        <begin position="193"/>
        <end position="326"/>
    </location>
</feature>
<evidence type="ECO:0000256" key="8">
    <source>
        <dbReference type="SAM" id="SignalP"/>
    </source>
</evidence>
<keyword evidence="8" id="KW-0732">Signal</keyword>
<feature type="signal peptide" evidence="8">
    <location>
        <begin position="1"/>
        <end position="24"/>
    </location>
</feature>
<dbReference type="RefSeq" id="WP_069693927.1">
    <property type="nucleotide sequence ID" value="NZ_CP017147.1"/>
</dbReference>
<dbReference type="GO" id="GO:0016740">
    <property type="term" value="F:transferase activity"/>
    <property type="evidence" value="ECO:0007669"/>
    <property type="project" value="UniProtKB-KW"/>
</dbReference>
<evidence type="ECO:0000256" key="4">
    <source>
        <dbReference type="ARBA" id="ARBA00022960"/>
    </source>
</evidence>
<dbReference type="Pfam" id="PF03734">
    <property type="entry name" value="YkuD"/>
    <property type="match status" value="1"/>
</dbReference>
<dbReference type="SUPFAM" id="SSF141523">
    <property type="entry name" value="L,D-transpeptidase catalytic domain-like"/>
    <property type="match status" value="1"/>
</dbReference>
<dbReference type="Proteomes" id="UP000094969">
    <property type="component" value="Chromosome"/>
</dbReference>
<dbReference type="GO" id="GO:0071972">
    <property type="term" value="F:peptidoglycan L,D-transpeptidase activity"/>
    <property type="evidence" value="ECO:0007669"/>
    <property type="project" value="TreeGrafter"/>
</dbReference>
<evidence type="ECO:0000259" key="9">
    <source>
        <dbReference type="PROSITE" id="PS52029"/>
    </source>
</evidence>
<dbReference type="GO" id="GO:0071555">
    <property type="term" value="P:cell wall organization"/>
    <property type="evidence" value="ECO:0007669"/>
    <property type="project" value="UniProtKB-UniRule"/>
</dbReference>
<dbReference type="OrthoDB" id="9787225at2"/>
<evidence type="ECO:0000313" key="11">
    <source>
        <dbReference type="Proteomes" id="UP000094969"/>
    </source>
</evidence>
<sequence length="327" mass="35374">MKTANLRMAMLAVVLGLGANSALALTADQINQVTFSDRQRPWGAGPDPFIVKAQVLLSRRSISPGVIDGGHGENFRKAVAQFRRQANLGAGDEMDELTWLGLGGDSANDVVSEYKLSEKDTAYDFADAIPRDYAKQAKMKRLSYTSPEEMLGERFHMSEKLLRALNPDAAFSEAGASLFVVSAERSLEKGSARRIDAVKSTGMVVVFGADDKVLASYPATIGSENTPSPTGEYTVERVARNPNYTYDPEKNFQQGKNTKTLVLPPGPNGPVGTIWIALSKPTFGIHGTPEPSQVSKTTSHGCVRLTNWDAEELADLVKPGVPVRFVD</sequence>
<dbReference type="PANTHER" id="PTHR30582:SF30">
    <property type="entry name" value="BLR4375 PROTEIN"/>
    <property type="match status" value="1"/>
</dbReference>
<dbReference type="InterPro" id="IPR038063">
    <property type="entry name" value="Transpep_catalytic_dom"/>
</dbReference>
<proteinExistence type="inferred from homology"/>
<dbReference type="KEGG" id="bvv:BHK69_24275"/>
<dbReference type="STRING" id="1526658.BHK69_24275"/>
<accession>A0A1D7UBH8</accession>
<name>A0A1D7UBH8_9HYPH</name>
<dbReference type="UniPathway" id="UPA00219"/>
<dbReference type="GO" id="GO:0008360">
    <property type="term" value="P:regulation of cell shape"/>
    <property type="evidence" value="ECO:0007669"/>
    <property type="project" value="UniProtKB-UniRule"/>
</dbReference>
<keyword evidence="5 7" id="KW-0573">Peptidoglycan synthesis</keyword>